<evidence type="ECO:0000256" key="2">
    <source>
        <dbReference type="ARBA" id="ARBA00011245"/>
    </source>
</evidence>
<evidence type="ECO:0000256" key="4">
    <source>
        <dbReference type="SAM" id="SignalP"/>
    </source>
</evidence>
<evidence type="ECO:0000313" key="7">
    <source>
        <dbReference type="EMBL" id="SFF83017.1"/>
    </source>
</evidence>
<sequence>MNLVQPLYFQTGKFLLFFLSFLFISCNSTNQDNEEVEDDEPQKSYTSMVNPFIGTAPLTDPEFIGYTPPEGWRVWAGLVFPGSSLPNAMVQLSPITEYGTGAGYEYEDTEILGFTHTNKGHWNLCNIPILPVSGNAKAPFKSSFSHNTESASPGYYEVNLDDYGIKVRLTSTLRSGFHEYTYENETDRKILFDLAKANHGVSNWEITQEDDYSISGFQHVGGDKIHFYAESNVNIKKLDVQKMGEKDGYAILSLEDGKNPVSLKIGLSYVNTENAAQNLKEEIGKADFEEIKKRANNTWEDLLKTIEVTGGNEKQNEMFYSSFYRSFLWPALRSDVNGEFKDVKGEIQKKDFNYYTNPSFWDTYRNKLVLLSIVSPEVTTDIIKTLIDKGEKTGFIPTFFHGDHAAPFIAGTYLRGNSSFDVEKAYELLLNNAYKDGGPRPHIKEYIEKGYISDPDVKNPEVETKAKAGVSKTLEYAYDDYSVAQLAKALGDEEKYEDLIKRSENYKNVFDTSTNFMRGRLENGDWISPFDTEYPYYEYMYREANAWQVSFFAPHNMPELVKLYGGADKFEEKLDSLFTLPWNPDHIARNVASFIGQYSHGNQPAHEAPFSYYFVDKPEKSQEIIDEILGDFYGVGEDGLALSGMDDAGEMSAWYVFSAMGLYPLSPADPEYLVTVPIFEEVKWNLPNGKTLTIDRANSGRNLKQIMVNDEELKGYFISHDLFKSGGEVEIITE</sequence>
<gene>
    <name evidence="7" type="ORF">SAMN04488033_110104</name>
</gene>
<dbReference type="EMBL" id="FOOH01000010">
    <property type="protein sequence ID" value="SFF83017.1"/>
    <property type="molecule type" value="Genomic_DNA"/>
</dbReference>
<keyword evidence="8" id="KW-1185">Reference proteome</keyword>
<dbReference type="GO" id="GO:0005829">
    <property type="term" value="C:cytosol"/>
    <property type="evidence" value="ECO:0007669"/>
    <property type="project" value="TreeGrafter"/>
</dbReference>
<dbReference type="Pfam" id="PF07971">
    <property type="entry name" value="Glyco_hydro_92"/>
    <property type="match status" value="1"/>
</dbReference>
<accession>A0A1I2M0G1</accession>
<organism evidence="7 8">
    <name type="scientific">Salegentibacter agarivorans</name>
    <dbReference type="NCBI Taxonomy" id="345907"/>
    <lineage>
        <taxon>Bacteria</taxon>
        <taxon>Pseudomonadati</taxon>
        <taxon>Bacteroidota</taxon>
        <taxon>Flavobacteriia</taxon>
        <taxon>Flavobacteriales</taxon>
        <taxon>Flavobacteriaceae</taxon>
        <taxon>Salegentibacter</taxon>
    </lineage>
</organism>
<name>A0A1I2M0G1_9FLAO</name>
<keyword evidence="3" id="KW-0106">Calcium</keyword>
<feature type="domain" description="Glycosyl hydrolase family 92" evidence="5">
    <location>
        <begin position="274"/>
        <end position="731"/>
    </location>
</feature>
<evidence type="ECO:0000259" key="6">
    <source>
        <dbReference type="Pfam" id="PF17678"/>
    </source>
</evidence>
<dbReference type="InterPro" id="IPR041371">
    <property type="entry name" value="GH92_N"/>
</dbReference>
<dbReference type="Proteomes" id="UP000199116">
    <property type="component" value="Unassembled WGS sequence"/>
</dbReference>
<dbReference type="Pfam" id="PF17678">
    <property type="entry name" value="Glyco_hydro_92N"/>
    <property type="match status" value="1"/>
</dbReference>
<dbReference type="RefSeq" id="WP_075325017.1">
    <property type="nucleotide sequence ID" value="NZ_FOOH01000010.1"/>
</dbReference>
<dbReference type="NCBIfam" id="TIGR01180">
    <property type="entry name" value="aman2_put"/>
    <property type="match status" value="1"/>
</dbReference>
<evidence type="ECO:0000313" key="8">
    <source>
        <dbReference type="Proteomes" id="UP000199116"/>
    </source>
</evidence>
<dbReference type="PANTHER" id="PTHR12143">
    <property type="entry name" value="PEPTIDE N-GLYCANASE PNGASE -RELATED"/>
    <property type="match status" value="1"/>
</dbReference>
<dbReference type="InterPro" id="IPR005887">
    <property type="entry name" value="GH92_a_mannosidase_put"/>
</dbReference>
<keyword evidence="4" id="KW-0732">Signal</keyword>
<dbReference type="Gene3D" id="2.70.98.10">
    <property type="match status" value="1"/>
</dbReference>
<evidence type="ECO:0000256" key="1">
    <source>
        <dbReference type="ARBA" id="ARBA00001913"/>
    </source>
</evidence>
<dbReference type="InterPro" id="IPR012939">
    <property type="entry name" value="Glyco_hydro_92"/>
</dbReference>
<dbReference type="Gene3D" id="3.30.2080.10">
    <property type="entry name" value="GH92 mannosidase domain"/>
    <property type="match status" value="1"/>
</dbReference>
<dbReference type="PANTHER" id="PTHR12143:SF39">
    <property type="entry name" value="SECRETED PROTEIN"/>
    <property type="match status" value="1"/>
</dbReference>
<dbReference type="InterPro" id="IPR050883">
    <property type="entry name" value="PNGase"/>
</dbReference>
<feature type="signal peptide" evidence="4">
    <location>
        <begin position="1"/>
        <end position="30"/>
    </location>
</feature>
<reference evidence="8" key="1">
    <citation type="submission" date="2016-10" db="EMBL/GenBank/DDBJ databases">
        <authorList>
            <person name="Varghese N."/>
            <person name="Submissions S."/>
        </authorList>
    </citation>
    <scope>NUCLEOTIDE SEQUENCE [LARGE SCALE GENOMIC DNA]</scope>
    <source>
        <strain evidence="8">DSM 23515</strain>
    </source>
</reference>
<dbReference type="SUPFAM" id="SSF48208">
    <property type="entry name" value="Six-hairpin glycosidases"/>
    <property type="match status" value="1"/>
</dbReference>
<evidence type="ECO:0000259" key="5">
    <source>
        <dbReference type="Pfam" id="PF07971"/>
    </source>
</evidence>
<evidence type="ECO:0000256" key="3">
    <source>
        <dbReference type="ARBA" id="ARBA00022837"/>
    </source>
</evidence>
<dbReference type="InterPro" id="IPR008928">
    <property type="entry name" value="6-hairpin_glycosidase_sf"/>
</dbReference>
<feature type="chain" id="PRO_5011492752" evidence="4">
    <location>
        <begin position="31"/>
        <end position="734"/>
    </location>
</feature>
<proteinExistence type="predicted"/>
<dbReference type="GO" id="GO:0006516">
    <property type="term" value="P:glycoprotein catabolic process"/>
    <property type="evidence" value="ECO:0007669"/>
    <property type="project" value="TreeGrafter"/>
</dbReference>
<comment type="subunit">
    <text evidence="2">Monomer.</text>
</comment>
<feature type="domain" description="Glycosyl hydrolase family 92 N-terminal" evidence="6">
    <location>
        <begin position="48"/>
        <end position="268"/>
    </location>
</feature>
<dbReference type="GO" id="GO:0000224">
    <property type="term" value="F:peptide-N4-(N-acetyl-beta-glucosaminyl)asparagine amidase activity"/>
    <property type="evidence" value="ECO:0007669"/>
    <property type="project" value="TreeGrafter"/>
</dbReference>
<dbReference type="Gene3D" id="1.20.1610.10">
    <property type="entry name" value="alpha-1,2-mannosidases domains"/>
    <property type="match status" value="1"/>
</dbReference>
<dbReference type="GO" id="GO:0030246">
    <property type="term" value="F:carbohydrate binding"/>
    <property type="evidence" value="ECO:0007669"/>
    <property type="project" value="InterPro"/>
</dbReference>
<dbReference type="AlphaFoldDB" id="A0A1I2M0G1"/>
<comment type="cofactor">
    <cofactor evidence="1">
        <name>Ca(2+)</name>
        <dbReference type="ChEBI" id="CHEBI:29108"/>
    </cofactor>
</comment>
<dbReference type="GO" id="GO:0005975">
    <property type="term" value="P:carbohydrate metabolic process"/>
    <property type="evidence" value="ECO:0007669"/>
    <property type="project" value="InterPro"/>
</dbReference>
<dbReference type="Gene3D" id="1.20.1050.60">
    <property type="entry name" value="alpha-1,2-mannosidase"/>
    <property type="match status" value="1"/>
</dbReference>
<dbReference type="InterPro" id="IPR014718">
    <property type="entry name" value="GH-type_carb-bd"/>
</dbReference>
<protein>
    <submittedName>
        <fullName evidence="7">Alpha-1,2-mannosidase, putative</fullName>
    </submittedName>
</protein>